<evidence type="ECO:0000256" key="2">
    <source>
        <dbReference type="SAM" id="MobiDB-lite"/>
    </source>
</evidence>
<feature type="region of interest" description="Disordered" evidence="2">
    <location>
        <begin position="753"/>
        <end position="780"/>
    </location>
</feature>
<keyword evidence="3" id="KW-0812">Transmembrane</keyword>
<keyword evidence="5" id="KW-1185">Reference proteome</keyword>
<keyword evidence="3" id="KW-1133">Transmembrane helix</keyword>
<feature type="compositionally biased region" description="Basic residues" evidence="2">
    <location>
        <begin position="275"/>
        <end position="287"/>
    </location>
</feature>
<gene>
    <name evidence="4" type="ORF">SCHPADRAFT_923511</name>
</gene>
<feature type="compositionally biased region" description="Low complexity" evidence="2">
    <location>
        <begin position="824"/>
        <end position="835"/>
    </location>
</feature>
<keyword evidence="3" id="KW-0472">Membrane</keyword>
<evidence type="ECO:0000313" key="4">
    <source>
        <dbReference type="EMBL" id="KLO20314.1"/>
    </source>
</evidence>
<feature type="compositionally biased region" description="Polar residues" evidence="2">
    <location>
        <begin position="808"/>
        <end position="818"/>
    </location>
</feature>
<sequence>MMGFAFGGLAVLSVPRHAGLWTSLIEIRSMFLALVFSFVVIVLAYMTNPSETSFRAFLTEQSFRHHLTKLDDAQDDHQIDHRKHGLLDASPEKHGLLDTSPFQFADRASVSLRTPKHFFRSFGVLSIAAVLPSGNGARGRLDGTNPSIINNSWFIGAFGMWWWAANLDSFWRGVGIVGPKEEDGASISGILDMKALDRVHDRHVLPNSHQVQSPSNGKQRSRERFNQQRHNSGNVITNRRSSTPPPLPRSASLPLHAKRTAVPPSNPPSPEHSRNHGTHTVTHHSRQQHQSQAHLPMPTAGGNEPSSTTTTNGTVAQPANNNCPILSSSPSSKSPAVAFAESPQIAEILHKVDSAQASVNELQDQFTSATQSSANAATRLLQEELEQQRARKQADDAARTELRTRTRALEDSKRHAESSKREVEKRLKSAQSTAATSERRTSTLTAETTTLRAAAKEHAERAERSKIEADSICTELKEDVEGRKSEVKDVEDILTALVRRVKELEAKVAEEEERLRRACEDAEIRKRVEPAEEILSASAALPEAPAWPIKSPLDVLPRVTPLTPALANGVNGLGSPARFDSPTETSAVGYFSRPSVLPRRSETVPTSSFAPFSPLSEQREDNPISPLSSSFIPSGLIESLGIHSTAPALYTSAIPHSPLSSGQHEQCASPMSRSFQSDDDVILERRGSAPYIGYGLAPGSGAPSAFAPTPASLSPASPLRSIPDERSELNGSDIGTQLETSLVLQEQGITSSKRPGWFTRDRKGHSASVGGLNPDAKEFSLPKDRARTLSFLHSKQRPAAVNAVTPDGFTNGTSPSFDSKTHTPDSSGSSSSFTPSFEDSASSLSSFSSPAASIRSTTSSGLPNASSNKFLGLSGVSGLGTAWLGTTQSAFAPTPTEREALARALTGGSNSKNASMDQLPMFLTSTSTSPQTPPALPSVVGYKTLRSPGLISRPAWLESLRNGKGGASNSSSFSPFDDEKSNA</sequence>
<feature type="compositionally biased region" description="Basic and acidic residues" evidence="2">
    <location>
        <begin position="454"/>
        <end position="463"/>
    </location>
</feature>
<feature type="region of interest" description="Disordered" evidence="2">
    <location>
        <begin position="657"/>
        <end position="676"/>
    </location>
</feature>
<name>A0A0H2S8Q2_9AGAM</name>
<evidence type="ECO:0000313" key="5">
    <source>
        <dbReference type="Proteomes" id="UP000053477"/>
    </source>
</evidence>
<keyword evidence="1" id="KW-0175">Coiled coil</keyword>
<feature type="region of interest" description="Disordered" evidence="2">
    <location>
        <begin position="598"/>
        <end position="627"/>
    </location>
</feature>
<reference evidence="4 5" key="1">
    <citation type="submission" date="2015-04" db="EMBL/GenBank/DDBJ databases">
        <title>Complete genome sequence of Schizopora paradoxa KUC8140, a cosmopolitan wood degrader in East Asia.</title>
        <authorList>
            <consortium name="DOE Joint Genome Institute"/>
            <person name="Min B."/>
            <person name="Park H."/>
            <person name="Jang Y."/>
            <person name="Kim J.-J."/>
            <person name="Kim K.H."/>
            <person name="Pangilinan J."/>
            <person name="Lipzen A."/>
            <person name="Riley R."/>
            <person name="Grigoriev I.V."/>
            <person name="Spatafora J.W."/>
            <person name="Choi I.-G."/>
        </authorList>
    </citation>
    <scope>NUCLEOTIDE SEQUENCE [LARGE SCALE GENOMIC DNA]</scope>
    <source>
        <strain evidence="4 5">KUC8140</strain>
    </source>
</reference>
<feature type="compositionally biased region" description="Basic and acidic residues" evidence="2">
    <location>
        <begin position="386"/>
        <end position="427"/>
    </location>
</feature>
<feature type="transmembrane region" description="Helical" evidence="3">
    <location>
        <begin position="28"/>
        <end position="46"/>
    </location>
</feature>
<accession>A0A0H2S8Q2</accession>
<dbReference type="AlphaFoldDB" id="A0A0H2S8Q2"/>
<feature type="transmembrane region" description="Helical" evidence="3">
    <location>
        <begin position="148"/>
        <end position="164"/>
    </location>
</feature>
<feature type="region of interest" description="Disordered" evidence="2">
    <location>
        <begin position="802"/>
        <end position="835"/>
    </location>
</feature>
<feature type="compositionally biased region" description="Low complexity" evidence="2">
    <location>
        <begin position="432"/>
        <end position="453"/>
    </location>
</feature>
<feature type="region of interest" description="Disordered" evidence="2">
    <location>
        <begin position="386"/>
        <end position="463"/>
    </location>
</feature>
<feature type="compositionally biased region" description="Polar residues" evidence="2">
    <location>
        <begin position="228"/>
        <end position="238"/>
    </location>
</feature>
<dbReference type="OrthoDB" id="2548929at2759"/>
<evidence type="ECO:0000256" key="3">
    <source>
        <dbReference type="SAM" id="Phobius"/>
    </source>
</evidence>
<feature type="compositionally biased region" description="Polar residues" evidence="2">
    <location>
        <begin position="658"/>
        <end position="675"/>
    </location>
</feature>
<feature type="region of interest" description="Disordered" evidence="2">
    <location>
        <begin position="960"/>
        <end position="983"/>
    </location>
</feature>
<organism evidence="4 5">
    <name type="scientific">Schizopora paradoxa</name>
    <dbReference type="NCBI Taxonomy" id="27342"/>
    <lineage>
        <taxon>Eukaryota</taxon>
        <taxon>Fungi</taxon>
        <taxon>Dikarya</taxon>
        <taxon>Basidiomycota</taxon>
        <taxon>Agaricomycotina</taxon>
        <taxon>Agaricomycetes</taxon>
        <taxon>Hymenochaetales</taxon>
        <taxon>Schizoporaceae</taxon>
        <taxon>Schizopora</taxon>
    </lineage>
</organism>
<proteinExistence type="predicted"/>
<dbReference type="Proteomes" id="UP000053477">
    <property type="component" value="Unassembled WGS sequence"/>
</dbReference>
<protein>
    <submittedName>
        <fullName evidence="4">Uncharacterized protein</fullName>
    </submittedName>
</protein>
<feature type="compositionally biased region" description="Polar residues" evidence="2">
    <location>
        <begin position="304"/>
        <end position="326"/>
    </location>
</feature>
<dbReference type="STRING" id="27342.A0A0H2S8Q2"/>
<dbReference type="EMBL" id="KQ085882">
    <property type="protein sequence ID" value="KLO20314.1"/>
    <property type="molecule type" value="Genomic_DNA"/>
</dbReference>
<feature type="coiled-coil region" evidence="1">
    <location>
        <begin position="487"/>
        <end position="521"/>
    </location>
</feature>
<feature type="compositionally biased region" description="Polar residues" evidence="2">
    <location>
        <begin position="207"/>
        <end position="218"/>
    </location>
</feature>
<dbReference type="InParanoid" id="A0A0H2S8Q2"/>
<feature type="region of interest" description="Disordered" evidence="2">
    <location>
        <begin position="204"/>
        <end position="335"/>
    </location>
</feature>
<evidence type="ECO:0000256" key="1">
    <source>
        <dbReference type="SAM" id="Coils"/>
    </source>
</evidence>